<keyword evidence="2" id="KW-1185">Reference proteome</keyword>
<organism evidence="1 2">
    <name type="scientific">Actinacidiphila paucisporea</name>
    <dbReference type="NCBI Taxonomy" id="310782"/>
    <lineage>
        <taxon>Bacteria</taxon>
        <taxon>Bacillati</taxon>
        <taxon>Actinomycetota</taxon>
        <taxon>Actinomycetes</taxon>
        <taxon>Kitasatosporales</taxon>
        <taxon>Streptomycetaceae</taxon>
        <taxon>Actinacidiphila</taxon>
    </lineage>
</organism>
<dbReference type="AlphaFoldDB" id="A0A1M7MWK4"/>
<gene>
    <name evidence="1" type="ORF">SAMN05216499_1175</name>
</gene>
<evidence type="ECO:0000313" key="1">
    <source>
        <dbReference type="EMBL" id="SHM94986.1"/>
    </source>
</evidence>
<proteinExistence type="predicted"/>
<dbReference type="EMBL" id="FRBI01000017">
    <property type="protein sequence ID" value="SHM94986.1"/>
    <property type="molecule type" value="Genomic_DNA"/>
</dbReference>
<protein>
    <submittedName>
        <fullName evidence="1">Uncharacterized protein</fullName>
    </submittedName>
</protein>
<name>A0A1M7MWK4_9ACTN</name>
<evidence type="ECO:0000313" key="2">
    <source>
        <dbReference type="Proteomes" id="UP000184111"/>
    </source>
</evidence>
<dbReference type="STRING" id="310782.SAMN05216499_1175"/>
<reference evidence="1 2" key="1">
    <citation type="submission" date="2016-11" db="EMBL/GenBank/DDBJ databases">
        <authorList>
            <person name="Jaros S."/>
            <person name="Januszkiewicz K."/>
            <person name="Wedrychowicz H."/>
        </authorList>
    </citation>
    <scope>NUCLEOTIDE SEQUENCE [LARGE SCALE GENOMIC DNA]</scope>
    <source>
        <strain evidence="1 2">CGMCC 4.2025</strain>
    </source>
</reference>
<accession>A0A1M7MWK4</accession>
<dbReference type="Proteomes" id="UP000184111">
    <property type="component" value="Unassembled WGS sequence"/>
</dbReference>
<sequence length="29" mass="3092">MAGALRAEPRRPLVGNLTVIGRGYDPLTP</sequence>